<dbReference type="KEGG" id="cse:Cseg_1726"/>
<dbReference type="EMBL" id="CP002008">
    <property type="protein sequence ID" value="ADG10206.1"/>
    <property type="molecule type" value="Genomic_DNA"/>
</dbReference>
<organism evidence="1 2">
    <name type="scientific">Caulobacter segnis (strain ATCC 21756 / DSM 7131 / JCM 7823 / NBRC 15250 / LMG 17158 / TK0059)</name>
    <name type="common">Mycoplana segnis</name>
    <dbReference type="NCBI Taxonomy" id="509190"/>
    <lineage>
        <taxon>Bacteria</taxon>
        <taxon>Pseudomonadati</taxon>
        <taxon>Pseudomonadota</taxon>
        <taxon>Alphaproteobacteria</taxon>
        <taxon>Caulobacterales</taxon>
        <taxon>Caulobacteraceae</taxon>
        <taxon>Caulobacter</taxon>
    </lineage>
</organism>
<reference evidence="2" key="1">
    <citation type="journal article" date="2011" name="J. Bacteriol.">
        <title>Genome sequences of eight morphologically diverse alphaproteobacteria.</title>
        <authorList>
            <consortium name="US DOE Joint Genome Institute"/>
            <person name="Brown P.J."/>
            <person name="Kysela D.T."/>
            <person name="Buechlein A."/>
            <person name="Hemmerich C."/>
            <person name="Brun Y.V."/>
        </authorList>
    </citation>
    <scope>NUCLEOTIDE SEQUENCE [LARGE SCALE GENOMIC DNA]</scope>
    <source>
        <strain evidence="2">ATCC 21756 / DSM 7131 / JCM 7823 / NBRC 15250 / LMG 17158 / TK0059</strain>
    </source>
</reference>
<proteinExistence type="predicted"/>
<protein>
    <submittedName>
        <fullName evidence="1">Uncharacterized protein</fullName>
    </submittedName>
</protein>
<evidence type="ECO:0000313" key="2">
    <source>
        <dbReference type="Proteomes" id="UP000002629"/>
    </source>
</evidence>
<accession>D5VG87</accession>
<dbReference type="Proteomes" id="UP000002629">
    <property type="component" value="Chromosome"/>
</dbReference>
<sequence>MKVLLLSLILALVMTDAPRPSREGAAVVSGHEGPPVYAARDTFAALAQMR</sequence>
<dbReference type="HOGENOM" id="CLU_3115918_0_0_5"/>
<dbReference type="AlphaFoldDB" id="D5VG87"/>
<name>D5VG87_CAUST</name>
<evidence type="ECO:0000313" key="1">
    <source>
        <dbReference type="EMBL" id="ADG10206.1"/>
    </source>
</evidence>
<gene>
    <name evidence="1" type="ordered locus">Cseg_1726</name>
</gene>